<gene>
    <name evidence="2" type="ORF">ATB98_05830</name>
</gene>
<protein>
    <recommendedName>
        <fullName evidence="1">LysR substrate-binding domain-containing protein</fullName>
    </recommendedName>
</protein>
<keyword evidence="3" id="KW-1185">Reference proteome</keyword>
<evidence type="ECO:0000313" key="3">
    <source>
        <dbReference type="Proteomes" id="UP000078507"/>
    </source>
</evidence>
<organism evidence="2 3">
    <name type="scientific">Sinorhizobium saheli</name>
    <dbReference type="NCBI Taxonomy" id="36856"/>
    <lineage>
        <taxon>Bacteria</taxon>
        <taxon>Pseudomonadati</taxon>
        <taxon>Pseudomonadota</taxon>
        <taxon>Alphaproteobacteria</taxon>
        <taxon>Hyphomicrobiales</taxon>
        <taxon>Rhizobiaceae</taxon>
        <taxon>Sinorhizobium/Ensifer group</taxon>
        <taxon>Sinorhizobium</taxon>
    </lineage>
</organism>
<evidence type="ECO:0000313" key="2">
    <source>
        <dbReference type="EMBL" id="OAP49606.1"/>
    </source>
</evidence>
<sequence length="106" mass="11791">MQDHLDAQAARIGLRLRPRIRLRGFDDICRMASAGAGVGIVPETAARRCRKSMQISVKRLAEDWAVRRLSLCTRSDTELTPLAQSLLEHLEGEGEGPVFTLTKYKG</sequence>
<dbReference type="PANTHER" id="PTHR30419">
    <property type="entry name" value="HTH-TYPE TRANSCRIPTIONAL REGULATOR YBHD"/>
    <property type="match status" value="1"/>
</dbReference>
<dbReference type="Pfam" id="PF03466">
    <property type="entry name" value="LysR_substrate"/>
    <property type="match status" value="1"/>
</dbReference>
<dbReference type="InterPro" id="IPR050950">
    <property type="entry name" value="HTH-type_LysR_regulators"/>
</dbReference>
<dbReference type="SUPFAM" id="SSF53850">
    <property type="entry name" value="Periplasmic binding protein-like II"/>
    <property type="match status" value="1"/>
</dbReference>
<dbReference type="Proteomes" id="UP000078507">
    <property type="component" value="Unassembled WGS sequence"/>
</dbReference>
<proteinExistence type="predicted"/>
<dbReference type="RefSeq" id="WP_066869192.1">
    <property type="nucleotide sequence ID" value="NZ_LNQB01000053.1"/>
</dbReference>
<comment type="caution">
    <text evidence="2">The sequence shown here is derived from an EMBL/GenBank/DDBJ whole genome shotgun (WGS) entry which is preliminary data.</text>
</comment>
<dbReference type="STRING" id="36856.ATB98_05830"/>
<feature type="domain" description="LysR substrate-binding" evidence="1">
    <location>
        <begin position="2"/>
        <end position="91"/>
    </location>
</feature>
<name>A0A178YQX4_SINSA</name>
<dbReference type="AlphaFoldDB" id="A0A178YQX4"/>
<dbReference type="EMBL" id="LNQB01000053">
    <property type="protein sequence ID" value="OAP49606.1"/>
    <property type="molecule type" value="Genomic_DNA"/>
</dbReference>
<evidence type="ECO:0000259" key="1">
    <source>
        <dbReference type="Pfam" id="PF03466"/>
    </source>
</evidence>
<dbReference type="PANTHER" id="PTHR30419:SF2">
    <property type="entry name" value="LYSR FAMILY TRANSCRIPTIONAL REGULATOR"/>
    <property type="match status" value="1"/>
</dbReference>
<accession>A0A178YQX4</accession>
<dbReference type="Gene3D" id="3.40.190.10">
    <property type="entry name" value="Periplasmic binding protein-like II"/>
    <property type="match status" value="2"/>
</dbReference>
<dbReference type="InterPro" id="IPR005119">
    <property type="entry name" value="LysR_subst-bd"/>
</dbReference>
<dbReference type="GO" id="GO:0005829">
    <property type="term" value="C:cytosol"/>
    <property type="evidence" value="ECO:0007669"/>
    <property type="project" value="TreeGrafter"/>
</dbReference>
<dbReference type="GO" id="GO:0006355">
    <property type="term" value="P:regulation of DNA-templated transcription"/>
    <property type="evidence" value="ECO:0007669"/>
    <property type="project" value="TreeGrafter"/>
</dbReference>
<reference evidence="2 3" key="1">
    <citation type="submission" date="2015-11" db="EMBL/GenBank/DDBJ databases">
        <title>Ensifer anhuiense sp. nov., an effective nitrogen fixation bacterium with Glycine soja.</title>
        <authorList>
            <person name="Yan H."/>
            <person name="Chen W."/>
        </authorList>
    </citation>
    <scope>NUCLEOTIDE SEQUENCE [LARGE SCALE GENOMIC DNA]</scope>
    <source>
        <strain evidence="2 3">LMG 7837</strain>
    </source>
</reference>